<feature type="compositionally biased region" description="Basic and acidic residues" evidence="1">
    <location>
        <begin position="183"/>
        <end position="199"/>
    </location>
</feature>
<feature type="compositionally biased region" description="Low complexity" evidence="1">
    <location>
        <begin position="363"/>
        <end position="383"/>
    </location>
</feature>
<keyword evidence="3" id="KW-1185">Reference proteome</keyword>
<protein>
    <submittedName>
        <fullName evidence="2">Uncharacterized protein</fullName>
    </submittedName>
</protein>
<feature type="region of interest" description="Disordered" evidence="1">
    <location>
        <begin position="1"/>
        <end position="52"/>
    </location>
</feature>
<proteinExistence type="predicted"/>
<feature type="compositionally biased region" description="Acidic residues" evidence="1">
    <location>
        <begin position="688"/>
        <end position="699"/>
    </location>
</feature>
<dbReference type="EMBL" id="JAUTDP010000001">
    <property type="protein sequence ID" value="KAK3402564.1"/>
    <property type="molecule type" value="Genomic_DNA"/>
</dbReference>
<feature type="compositionally biased region" description="Low complexity" evidence="1">
    <location>
        <begin position="433"/>
        <end position="443"/>
    </location>
</feature>
<feature type="region of interest" description="Disordered" evidence="1">
    <location>
        <begin position="593"/>
        <end position="699"/>
    </location>
</feature>
<reference evidence="2" key="2">
    <citation type="submission" date="2023-07" db="EMBL/GenBank/DDBJ databases">
        <authorList>
            <consortium name="Lawrence Berkeley National Laboratory"/>
            <person name="Haridas S."/>
            <person name="Hensen N."/>
            <person name="Bonometti L."/>
            <person name="Westerberg I."/>
            <person name="Brannstrom I.O."/>
            <person name="Guillou S."/>
            <person name="Cros-Aarteil S."/>
            <person name="Calhoun S."/>
            <person name="Kuo A."/>
            <person name="Mondo S."/>
            <person name="Pangilinan J."/>
            <person name="Riley R."/>
            <person name="LaButti K."/>
            <person name="Andreopoulos B."/>
            <person name="Lipzen A."/>
            <person name="Chen C."/>
            <person name="Yanf M."/>
            <person name="Daum C."/>
            <person name="Ng V."/>
            <person name="Clum A."/>
            <person name="Steindorff A."/>
            <person name="Ohm R."/>
            <person name="Martin F."/>
            <person name="Silar P."/>
            <person name="Natvig D."/>
            <person name="Lalanne C."/>
            <person name="Gautier V."/>
            <person name="Ament-velasquez S.L."/>
            <person name="Kruys A."/>
            <person name="Hutchinson M.I."/>
            <person name="Powell A.J."/>
            <person name="Barry K."/>
            <person name="Miller A.N."/>
            <person name="Grigoriev I.V."/>
            <person name="Debuchy R."/>
            <person name="Gladieux P."/>
            <person name="Thoren M.H."/>
            <person name="Johannesson H."/>
        </authorList>
    </citation>
    <scope>NUCLEOTIDE SEQUENCE</scope>
    <source>
        <strain evidence="2">FGSC 1904</strain>
    </source>
</reference>
<feature type="region of interest" description="Disordered" evidence="1">
    <location>
        <begin position="312"/>
        <end position="459"/>
    </location>
</feature>
<evidence type="ECO:0000313" key="3">
    <source>
        <dbReference type="Proteomes" id="UP001281003"/>
    </source>
</evidence>
<name>A0AAE0UGI0_SORBR</name>
<evidence type="ECO:0000256" key="1">
    <source>
        <dbReference type="SAM" id="MobiDB-lite"/>
    </source>
</evidence>
<gene>
    <name evidence="2" type="ORF">B0T20DRAFT_344546</name>
</gene>
<feature type="compositionally biased region" description="Polar residues" evidence="1">
    <location>
        <begin position="200"/>
        <end position="216"/>
    </location>
</feature>
<feature type="compositionally biased region" description="Low complexity" evidence="1">
    <location>
        <begin position="392"/>
        <end position="405"/>
    </location>
</feature>
<feature type="compositionally biased region" description="Basic and acidic residues" evidence="1">
    <location>
        <begin position="139"/>
        <end position="154"/>
    </location>
</feature>
<reference evidence="2" key="1">
    <citation type="journal article" date="2023" name="Mol. Phylogenet. Evol.">
        <title>Genome-scale phylogeny and comparative genomics of the fungal order Sordariales.</title>
        <authorList>
            <person name="Hensen N."/>
            <person name="Bonometti L."/>
            <person name="Westerberg I."/>
            <person name="Brannstrom I.O."/>
            <person name="Guillou S."/>
            <person name="Cros-Aarteil S."/>
            <person name="Calhoun S."/>
            <person name="Haridas S."/>
            <person name="Kuo A."/>
            <person name="Mondo S."/>
            <person name="Pangilinan J."/>
            <person name="Riley R."/>
            <person name="LaButti K."/>
            <person name="Andreopoulos B."/>
            <person name="Lipzen A."/>
            <person name="Chen C."/>
            <person name="Yan M."/>
            <person name="Daum C."/>
            <person name="Ng V."/>
            <person name="Clum A."/>
            <person name="Steindorff A."/>
            <person name="Ohm R.A."/>
            <person name="Martin F."/>
            <person name="Silar P."/>
            <person name="Natvig D.O."/>
            <person name="Lalanne C."/>
            <person name="Gautier V."/>
            <person name="Ament-Velasquez S.L."/>
            <person name="Kruys A."/>
            <person name="Hutchinson M.I."/>
            <person name="Powell A.J."/>
            <person name="Barry K."/>
            <person name="Miller A.N."/>
            <person name="Grigoriev I.V."/>
            <person name="Debuchy R."/>
            <person name="Gladieux P."/>
            <person name="Hiltunen Thoren M."/>
            <person name="Johannesson H."/>
        </authorList>
    </citation>
    <scope>NUCLEOTIDE SEQUENCE</scope>
    <source>
        <strain evidence="2">FGSC 1904</strain>
    </source>
</reference>
<organism evidence="2 3">
    <name type="scientific">Sordaria brevicollis</name>
    <dbReference type="NCBI Taxonomy" id="83679"/>
    <lineage>
        <taxon>Eukaryota</taxon>
        <taxon>Fungi</taxon>
        <taxon>Dikarya</taxon>
        <taxon>Ascomycota</taxon>
        <taxon>Pezizomycotina</taxon>
        <taxon>Sordariomycetes</taxon>
        <taxon>Sordariomycetidae</taxon>
        <taxon>Sordariales</taxon>
        <taxon>Sordariaceae</taxon>
        <taxon>Sordaria</taxon>
    </lineage>
</organism>
<feature type="compositionally biased region" description="Basic and acidic residues" evidence="1">
    <location>
        <begin position="288"/>
        <end position="297"/>
    </location>
</feature>
<feature type="compositionally biased region" description="Basic and acidic residues" evidence="1">
    <location>
        <begin position="638"/>
        <end position="654"/>
    </location>
</feature>
<comment type="caution">
    <text evidence="2">The sequence shown here is derived from an EMBL/GenBank/DDBJ whole genome shotgun (WGS) entry which is preliminary data.</text>
</comment>
<dbReference type="AlphaFoldDB" id="A0AAE0UGI0"/>
<dbReference type="Proteomes" id="UP001281003">
    <property type="component" value="Unassembled WGS sequence"/>
</dbReference>
<feature type="region of interest" description="Disordered" evidence="1">
    <location>
        <begin position="89"/>
        <end position="299"/>
    </location>
</feature>
<feature type="compositionally biased region" description="Polar residues" evidence="1">
    <location>
        <begin position="447"/>
        <end position="459"/>
    </location>
</feature>
<feature type="compositionally biased region" description="Basic and acidic residues" evidence="1">
    <location>
        <begin position="674"/>
        <end position="687"/>
    </location>
</feature>
<accession>A0AAE0UGI0</accession>
<evidence type="ECO:0000313" key="2">
    <source>
        <dbReference type="EMBL" id="KAK3402564.1"/>
    </source>
</evidence>
<sequence>MIGGGKSTQRVREWVKRSNSSRTESKSKAGRSSSNSGHQTLEIIHLGGGRLESNGHIHSASLSANFLAPTSHQTRSSRANSIDSRVTQWSDLYNDPPESLTVITKPATATGKPSRPVSPELHERPQLRDLGSSHGYGESSRRENERERERERESHQHRHTKSDGSIHPAPLRIPSNSSSSSSIDKKDGGAAVTKPEETYKGQTQGQAPGLTRSNSKWKPLPVPPPPGAPGSVTPLVNGNERSEDNINMSGAIGVSPLTSVDMSESEFGEREDTPRQQQQQDRYGIQRGESRDRKHSLSNDASALGIGYAVGLGVLSPPLTPPEHGRAELGYPRDATADQEPVSATKFTYGIRESIWPVPPSYAQPQSAPSRSATAPPEQQQQRQRQHQQKPSTSSSLASIASSQSVPTHIIPKRSDSLSYSRNRRPQHAPQLSTSTSSSSSARSTEKNTASQNGTPEQGIATTASFAHGVATRIDTISTATAATAATASTPPIPARAVQAPPIPAPAVSTPPVPTTTSTVLATTAAVPAPEPKTPTWSPRSYLSSKEMLWLHRNYRGVTPFFSAWGLFKGLNDEVEREEGLVIMRELIAAEEEGSSKVNISRQARGDEENGSREGSGGDDEGGEGGDKSWLEFSPGPGDKRRTEMRDDEKDNEGKGSNGSGYAALKGQGVRMKPRGDPSKERRRVVNEEDEEGEGSDFF</sequence>